<evidence type="ECO:0000313" key="1">
    <source>
        <dbReference type="EMBL" id="CAF93854.1"/>
    </source>
</evidence>
<dbReference type="KEGG" id="tng:GSTEN00009698G001"/>
<dbReference type="AlphaFoldDB" id="Q4SZS8"/>
<reference evidence="1" key="1">
    <citation type="journal article" date="2004" name="Nature">
        <title>Genome duplication in the teleost fish Tetraodon nigroviridis reveals the early vertebrate proto-karyotype.</title>
        <authorList>
            <person name="Jaillon O."/>
            <person name="Aury J.-M."/>
            <person name="Brunet F."/>
            <person name="Petit J.-L."/>
            <person name="Stange-Thomann N."/>
            <person name="Mauceli E."/>
            <person name="Bouneau L."/>
            <person name="Fischer C."/>
            <person name="Ozouf-Costaz C."/>
            <person name="Bernot A."/>
            <person name="Nicaud S."/>
            <person name="Jaffe D."/>
            <person name="Fisher S."/>
            <person name="Lutfalla G."/>
            <person name="Dossat C."/>
            <person name="Segurens B."/>
            <person name="Dasilva C."/>
            <person name="Salanoubat M."/>
            <person name="Levy M."/>
            <person name="Boudet N."/>
            <person name="Castellano S."/>
            <person name="Anthouard V."/>
            <person name="Jubin C."/>
            <person name="Castelli V."/>
            <person name="Katinka M."/>
            <person name="Vacherie B."/>
            <person name="Biemont C."/>
            <person name="Skalli Z."/>
            <person name="Cattolico L."/>
            <person name="Poulain J."/>
            <person name="De Berardinis V."/>
            <person name="Cruaud C."/>
            <person name="Duprat S."/>
            <person name="Brottier P."/>
            <person name="Coutanceau J.-P."/>
            <person name="Gouzy J."/>
            <person name="Parra G."/>
            <person name="Lardier G."/>
            <person name="Chapple C."/>
            <person name="McKernan K.J."/>
            <person name="McEwan P."/>
            <person name="Bosak S."/>
            <person name="Kellis M."/>
            <person name="Volff J.-N."/>
            <person name="Guigo R."/>
            <person name="Zody M.C."/>
            <person name="Mesirov J."/>
            <person name="Lindblad-Toh K."/>
            <person name="Birren B."/>
            <person name="Nusbaum C."/>
            <person name="Kahn D."/>
            <person name="Robinson-Rechavi M."/>
            <person name="Laudet V."/>
            <person name="Schachter V."/>
            <person name="Quetier F."/>
            <person name="Saurin W."/>
            <person name="Scarpelli C."/>
            <person name="Wincker P."/>
            <person name="Lander E.S."/>
            <person name="Weissenbach J."/>
            <person name="Roest Crollius H."/>
        </authorList>
    </citation>
    <scope>NUCLEOTIDE SEQUENCE [LARGE SCALE GENOMIC DNA]</scope>
</reference>
<dbReference type="EMBL" id="CAAE01011517">
    <property type="protein sequence ID" value="CAF93854.1"/>
    <property type="molecule type" value="Genomic_DNA"/>
</dbReference>
<name>Q4SZS8_TETNG</name>
<sequence>MGAIDGQCREPHAVCTGIEFYDRFSCFNVPHCHCAILASRYDQFERAVIAKYLYWMPMRGILSSEIHTRTAPSLPPVKSRLVE</sequence>
<protein>
    <submittedName>
        <fullName evidence="1">Chromosome undetermined SCAF11517, whole genome shotgun sequence</fullName>
    </submittedName>
</protein>
<accession>Q4SZS8</accession>
<organism evidence="1">
    <name type="scientific">Tetraodon nigroviridis</name>
    <name type="common">Spotted green pufferfish</name>
    <name type="synonym">Chelonodon nigroviridis</name>
    <dbReference type="NCBI Taxonomy" id="99883"/>
    <lineage>
        <taxon>Eukaryota</taxon>
        <taxon>Metazoa</taxon>
        <taxon>Chordata</taxon>
        <taxon>Craniata</taxon>
        <taxon>Vertebrata</taxon>
        <taxon>Euteleostomi</taxon>
        <taxon>Actinopterygii</taxon>
        <taxon>Neopterygii</taxon>
        <taxon>Teleostei</taxon>
        <taxon>Neoteleostei</taxon>
        <taxon>Acanthomorphata</taxon>
        <taxon>Eupercaria</taxon>
        <taxon>Tetraodontiformes</taxon>
        <taxon>Tetradontoidea</taxon>
        <taxon>Tetraodontidae</taxon>
        <taxon>Tetraodon</taxon>
    </lineage>
</organism>
<reference evidence="1" key="2">
    <citation type="submission" date="2004-02" db="EMBL/GenBank/DDBJ databases">
        <authorList>
            <consortium name="Genoscope"/>
            <consortium name="Whitehead Institute Centre for Genome Research"/>
        </authorList>
    </citation>
    <scope>NUCLEOTIDE SEQUENCE</scope>
</reference>
<gene>
    <name evidence="1" type="ORF">GSTENG00009698001</name>
</gene>
<proteinExistence type="predicted"/>